<accession>A0ABR2KYS8</accession>
<proteinExistence type="predicted"/>
<evidence type="ECO:0000313" key="1">
    <source>
        <dbReference type="EMBL" id="KAK8895592.1"/>
    </source>
</evidence>
<sequence length="139" mass="16457">MKTITNLLDYRFNYDYAVNHRLEISNKALEINGEPYTIQLLVSNGFVKLYSLYGRIYWISQTHTTIHQTPDWKIHFSVDEKSINDAFNVIAACYISTKQKFPKKGKTFFFGMKAINVKLTNWPKHMRGREITTYIYIYL</sequence>
<protein>
    <submittedName>
        <fullName evidence="1">Uncharacterized protein</fullName>
    </submittedName>
</protein>
<name>A0ABR2KYS8_9EUKA</name>
<evidence type="ECO:0000313" key="2">
    <source>
        <dbReference type="Proteomes" id="UP001470230"/>
    </source>
</evidence>
<dbReference type="Proteomes" id="UP001470230">
    <property type="component" value="Unassembled WGS sequence"/>
</dbReference>
<reference evidence="1 2" key="1">
    <citation type="submission" date="2024-04" db="EMBL/GenBank/DDBJ databases">
        <title>Tritrichomonas musculus Genome.</title>
        <authorList>
            <person name="Alves-Ferreira E."/>
            <person name="Grigg M."/>
            <person name="Lorenzi H."/>
            <person name="Galac M."/>
        </authorList>
    </citation>
    <scope>NUCLEOTIDE SEQUENCE [LARGE SCALE GENOMIC DNA]</scope>
    <source>
        <strain evidence="1 2">EAF2021</strain>
    </source>
</reference>
<keyword evidence="2" id="KW-1185">Reference proteome</keyword>
<gene>
    <name evidence="1" type="ORF">M9Y10_024062</name>
</gene>
<organism evidence="1 2">
    <name type="scientific">Tritrichomonas musculus</name>
    <dbReference type="NCBI Taxonomy" id="1915356"/>
    <lineage>
        <taxon>Eukaryota</taxon>
        <taxon>Metamonada</taxon>
        <taxon>Parabasalia</taxon>
        <taxon>Tritrichomonadida</taxon>
        <taxon>Tritrichomonadidae</taxon>
        <taxon>Tritrichomonas</taxon>
    </lineage>
</organism>
<dbReference type="EMBL" id="JAPFFF010000003">
    <property type="protein sequence ID" value="KAK8895592.1"/>
    <property type="molecule type" value="Genomic_DNA"/>
</dbReference>
<comment type="caution">
    <text evidence="1">The sequence shown here is derived from an EMBL/GenBank/DDBJ whole genome shotgun (WGS) entry which is preliminary data.</text>
</comment>